<dbReference type="InterPro" id="IPR000330">
    <property type="entry name" value="SNF2_N"/>
</dbReference>
<dbReference type="SMART" id="SM00490">
    <property type="entry name" value="HELICc"/>
    <property type="match status" value="1"/>
</dbReference>
<keyword evidence="10" id="KW-1185">Reference proteome</keyword>
<evidence type="ECO:0000256" key="2">
    <source>
        <dbReference type="ARBA" id="ARBA00022741"/>
    </source>
</evidence>
<keyword evidence="6" id="KW-0539">Nucleus</keyword>
<dbReference type="SMART" id="SM00487">
    <property type="entry name" value="DEXDc"/>
    <property type="match status" value="1"/>
</dbReference>
<dbReference type="EMBL" id="BMAC01000189">
    <property type="protein sequence ID" value="GFP89385.1"/>
    <property type="molecule type" value="Genomic_DNA"/>
</dbReference>
<protein>
    <submittedName>
        <fullName evidence="9">Snf2 domain-containing protein classy 3</fullName>
    </submittedName>
</protein>
<evidence type="ECO:0000259" key="7">
    <source>
        <dbReference type="PROSITE" id="PS51192"/>
    </source>
</evidence>
<evidence type="ECO:0000256" key="5">
    <source>
        <dbReference type="ARBA" id="ARBA00022840"/>
    </source>
</evidence>
<dbReference type="Gene3D" id="3.40.50.10810">
    <property type="entry name" value="Tandem AAA-ATPase domain"/>
    <property type="match status" value="1"/>
</dbReference>
<comment type="subcellular location">
    <subcellularLocation>
        <location evidence="1">Nucleus</location>
    </subcellularLocation>
</comment>
<evidence type="ECO:0000313" key="9">
    <source>
        <dbReference type="EMBL" id="GFP89385.1"/>
    </source>
</evidence>
<reference evidence="9" key="1">
    <citation type="submission" date="2020-07" db="EMBL/GenBank/DDBJ databases">
        <title>Ethylene signaling mediates host invasion by parasitic plants.</title>
        <authorList>
            <person name="Yoshida S."/>
        </authorList>
    </citation>
    <scope>NUCLEOTIDE SEQUENCE</scope>
    <source>
        <strain evidence="9">Okayama</strain>
    </source>
</reference>
<dbReference type="GO" id="GO:0016787">
    <property type="term" value="F:hydrolase activity"/>
    <property type="evidence" value="ECO:0007669"/>
    <property type="project" value="UniProtKB-KW"/>
</dbReference>
<feature type="domain" description="Helicase C-terminal" evidence="8">
    <location>
        <begin position="441"/>
        <end position="598"/>
    </location>
</feature>
<accession>A0A830C1W1</accession>
<dbReference type="InterPro" id="IPR027417">
    <property type="entry name" value="P-loop_NTPase"/>
</dbReference>
<name>A0A830C1W1_9LAMI</name>
<dbReference type="PROSITE" id="PS51192">
    <property type="entry name" value="HELICASE_ATP_BIND_1"/>
    <property type="match status" value="1"/>
</dbReference>
<dbReference type="Pfam" id="PF00271">
    <property type="entry name" value="Helicase_C"/>
    <property type="match status" value="1"/>
</dbReference>
<dbReference type="AlphaFoldDB" id="A0A830C1W1"/>
<evidence type="ECO:0000256" key="4">
    <source>
        <dbReference type="ARBA" id="ARBA00022806"/>
    </source>
</evidence>
<dbReference type="GO" id="GO:0004386">
    <property type="term" value="F:helicase activity"/>
    <property type="evidence" value="ECO:0007669"/>
    <property type="project" value="UniProtKB-KW"/>
</dbReference>
<sequence length="645" mass="73052">CARGEHDPILDEQIGITCKFCFTVILDIKYVLPSFYTPPPGRFDHRKEPDEPQSYFVDPICFRDSGHGAPNYTHRAEGTVWDLIPGVENELYPHQREGFEFMWNNIAGNIVINEMKRPLTGGSGCIISHAPGTGKTRLTIVFLQTFLMMYPTCRPVIIAPKGMLLSWEAEFLKWKVKIPFHNLNKKELSENENAFAAEKLGQVFGGTGPMSVECKRLLKLALWVCGGCILGVSYQLFTNLIQDDGEEENGLHGQMKKLLLESPGLLVLDEGHMPRNDKSKIWKALSKVSTQRRIILSGTPFQNNFDELFNTLCVVNPKLAHETDSKTKTILKIRTDEDDGLKKLRAMLDPFVHVHKGTILKESLPGLRDTLVFLHPTELQKELLEASSKTHSILRRIRQVSLISVHPSLMSAAGVSLPPCEKKLEDIESVDAGVKTSFVLKLIGLADALGERVLVFSQFIHPLKFIRKKIKSRFCWNEGREVFYMDGQLDERQRQDSISSFNDETSEAKVLLASERACSEGINLVGASRVVLLDTVWNPSVEKQAVSRAYRLGQKKVVYVYRLFTSGTEVRQYAQQIEKERMSQLLFSSTEDGEAWEGDETVEESEDKVLEAMLGLERFGYIFERIIRQPKESDLIEIFGLVDRK</sequence>
<evidence type="ECO:0000259" key="8">
    <source>
        <dbReference type="PROSITE" id="PS51194"/>
    </source>
</evidence>
<dbReference type="PANTHER" id="PTHR45821">
    <property type="entry name" value="SNF2 DOMAIN-CONTAINING PROTEIN CLASSY 2-RELATED"/>
    <property type="match status" value="1"/>
</dbReference>
<dbReference type="Proteomes" id="UP000653305">
    <property type="component" value="Unassembled WGS sequence"/>
</dbReference>
<keyword evidence="4" id="KW-0347">Helicase</keyword>
<dbReference type="InterPro" id="IPR049730">
    <property type="entry name" value="SNF2/RAD54-like_C"/>
</dbReference>
<keyword evidence="2" id="KW-0547">Nucleotide-binding</keyword>
<dbReference type="InterPro" id="IPR038718">
    <property type="entry name" value="SNF2-like_sf"/>
</dbReference>
<dbReference type="GO" id="GO:0005524">
    <property type="term" value="F:ATP binding"/>
    <property type="evidence" value="ECO:0007669"/>
    <property type="project" value="UniProtKB-KW"/>
</dbReference>
<proteinExistence type="predicted"/>
<feature type="non-terminal residue" evidence="9">
    <location>
        <position position="645"/>
    </location>
</feature>
<dbReference type="GO" id="GO:0080188">
    <property type="term" value="P:gene silencing by siRNA-directed DNA methylation"/>
    <property type="evidence" value="ECO:0007669"/>
    <property type="project" value="InterPro"/>
</dbReference>
<evidence type="ECO:0000256" key="6">
    <source>
        <dbReference type="ARBA" id="ARBA00023242"/>
    </source>
</evidence>
<dbReference type="InterPro" id="IPR001650">
    <property type="entry name" value="Helicase_C-like"/>
</dbReference>
<organism evidence="9 10">
    <name type="scientific">Phtheirospermum japonicum</name>
    <dbReference type="NCBI Taxonomy" id="374723"/>
    <lineage>
        <taxon>Eukaryota</taxon>
        <taxon>Viridiplantae</taxon>
        <taxon>Streptophyta</taxon>
        <taxon>Embryophyta</taxon>
        <taxon>Tracheophyta</taxon>
        <taxon>Spermatophyta</taxon>
        <taxon>Magnoliopsida</taxon>
        <taxon>eudicotyledons</taxon>
        <taxon>Gunneridae</taxon>
        <taxon>Pentapetalae</taxon>
        <taxon>asterids</taxon>
        <taxon>lamiids</taxon>
        <taxon>Lamiales</taxon>
        <taxon>Orobanchaceae</taxon>
        <taxon>Orobanchaceae incertae sedis</taxon>
        <taxon>Phtheirospermum</taxon>
    </lineage>
</organism>
<feature type="domain" description="Helicase ATP-binding" evidence="7">
    <location>
        <begin position="116"/>
        <end position="318"/>
    </location>
</feature>
<evidence type="ECO:0000313" key="10">
    <source>
        <dbReference type="Proteomes" id="UP000653305"/>
    </source>
</evidence>
<dbReference type="CDD" id="cd18793">
    <property type="entry name" value="SF2_C_SNF"/>
    <property type="match status" value="1"/>
</dbReference>
<dbReference type="InterPro" id="IPR014001">
    <property type="entry name" value="Helicase_ATP-bd"/>
</dbReference>
<dbReference type="InterPro" id="IPR044567">
    <property type="entry name" value="CLSY/DRD1"/>
</dbReference>
<evidence type="ECO:0000256" key="1">
    <source>
        <dbReference type="ARBA" id="ARBA00004123"/>
    </source>
</evidence>
<dbReference type="PANTHER" id="PTHR45821:SF5">
    <property type="entry name" value="SNF2 DOMAIN-CONTAINING PROTEIN CLASSY 4"/>
    <property type="match status" value="1"/>
</dbReference>
<comment type="caution">
    <text evidence="9">The sequence shown here is derived from an EMBL/GenBank/DDBJ whole genome shotgun (WGS) entry which is preliminary data.</text>
</comment>
<dbReference type="PROSITE" id="PS51194">
    <property type="entry name" value="HELICASE_CTER"/>
    <property type="match status" value="1"/>
</dbReference>
<dbReference type="Gene3D" id="3.40.50.300">
    <property type="entry name" value="P-loop containing nucleotide triphosphate hydrolases"/>
    <property type="match status" value="1"/>
</dbReference>
<dbReference type="OrthoDB" id="2020972at2759"/>
<gene>
    <name evidence="9" type="ORF">PHJA_001082200</name>
</gene>
<evidence type="ECO:0000256" key="3">
    <source>
        <dbReference type="ARBA" id="ARBA00022801"/>
    </source>
</evidence>
<keyword evidence="3" id="KW-0378">Hydrolase</keyword>
<dbReference type="SUPFAM" id="SSF52540">
    <property type="entry name" value="P-loop containing nucleoside triphosphate hydrolases"/>
    <property type="match status" value="2"/>
</dbReference>
<dbReference type="Pfam" id="PF00176">
    <property type="entry name" value="SNF2-rel_dom"/>
    <property type="match status" value="1"/>
</dbReference>
<dbReference type="GO" id="GO:0005634">
    <property type="term" value="C:nucleus"/>
    <property type="evidence" value="ECO:0007669"/>
    <property type="project" value="UniProtKB-SubCell"/>
</dbReference>
<keyword evidence="5" id="KW-0067">ATP-binding</keyword>